<comment type="caution">
    <text evidence="2">The sequence shown here is derived from an EMBL/GenBank/DDBJ whole genome shotgun (WGS) entry which is preliminary data.</text>
</comment>
<organism evidence="2 4">
    <name type="scientific">Mycena citricolor</name>
    <dbReference type="NCBI Taxonomy" id="2018698"/>
    <lineage>
        <taxon>Eukaryota</taxon>
        <taxon>Fungi</taxon>
        <taxon>Dikarya</taxon>
        <taxon>Basidiomycota</taxon>
        <taxon>Agaricomycotina</taxon>
        <taxon>Agaricomycetes</taxon>
        <taxon>Agaricomycetidae</taxon>
        <taxon>Agaricales</taxon>
        <taxon>Marasmiineae</taxon>
        <taxon>Mycenaceae</taxon>
        <taxon>Mycena</taxon>
    </lineage>
</organism>
<sequence>MSPCYIYMGVEGLILEQNLTKMSDQLEAHTVLCQAPRSEPVGTSETVQGAKNCIRMASPLPTNIDASFESDVHGLKTVTAEQQNERLPWPPHTKGAILQREKQAFKRSAITAGLVDEHTDTILPRTSVRPHFHFAPIGAETAHIRKDKTAGFVWAPKHARSVCESGDWVVHAGIQRLGLPFKSIPAAGDEGDEDDEEPFFIHPGSSDEDECTSSDQEDSAGGSETDEDDEDKENAALLEGRTVRGSGSILSLRPQLKAFGRALWPSSARARVVLGDLAIFPGVRAKL</sequence>
<dbReference type="AlphaFoldDB" id="A0AAD2HC11"/>
<reference evidence="2" key="1">
    <citation type="submission" date="2023-11" db="EMBL/GenBank/DDBJ databases">
        <authorList>
            <person name="De Vega J J."/>
            <person name="De Vega J J."/>
        </authorList>
    </citation>
    <scope>NUCLEOTIDE SEQUENCE</scope>
</reference>
<evidence type="ECO:0000313" key="3">
    <source>
        <dbReference type="EMBL" id="CAK5272582.1"/>
    </source>
</evidence>
<name>A0AAD2HC11_9AGAR</name>
<feature type="compositionally biased region" description="Acidic residues" evidence="1">
    <location>
        <begin position="206"/>
        <end position="232"/>
    </location>
</feature>
<protein>
    <submittedName>
        <fullName evidence="2">Uncharacterized protein</fullName>
    </submittedName>
</protein>
<dbReference type="Proteomes" id="UP001295794">
    <property type="component" value="Unassembled WGS sequence"/>
</dbReference>
<proteinExistence type="predicted"/>
<gene>
    <name evidence="2" type="ORF">MYCIT1_LOCUS17588</name>
    <name evidence="3" type="ORF">MYCIT1_LOCUS18324</name>
</gene>
<evidence type="ECO:0000313" key="4">
    <source>
        <dbReference type="Proteomes" id="UP001295794"/>
    </source>
</evidence>
<keyword evidence="4" id="KW-1185">Reference proteome</keyword>
<dbReference type="EMBL" id="CAVNYO010000181">
    <property type="protein sequence ID" value="CAK5272058.1"/>
    <property type="molecule type" value="Genomic_DNA"/>
</dbReference>
<evidence type="ECO:0000313" key="2">
    <source>
        <dbReference type="EMBL" id="CAK5272058.1"/>
    </source>
</evidence>
<feature type="compositionally biased region" description="Acidic residues" evidence="1">
    <location>
        <begin position="189"/>
        <end position="198"/>
    </location>
</feature>
<feature type="region of interest" description="Disordered" evidence="1">
    <location>
        <begin position="184"/>
        <end position="233"/>
    </location>
</feature>
<evidence type="ECO:0000256" key="1">
    <source>
        <dbReference type="SAM" id="MobiDB-lite"/>
    </source>
</evidence>
<accession>A0AAD2HC11</accession>
<dbReference type="EMBL" id="CAVNYO010000182">
    <property type="protein sequence ID" value="CAK5272582.1"/>
    <property type="molecule type" value="Genomic_DNA"/>
</dbReference>